<keyword evidence="3" id="KW-1185">Reference proteome</keyword>
<sequence>MQSTAVDRDWKVQAGDDLAKNLGESCLLADLGPLLRMKQEKAVQDAVAARSGSSNASNASGSDAQQTSTAYANRIGSQESLPSLCTPTPRDSQVTSRRQMPYRCIRLNICLVLERICSSIPPGGPALFEVPVSQIYEMLQASCSRAGACSFAFGKPSDEAGEAEEEVAWPQVCSAVSVELTAAVQTTLAAPVELVLASSSKQVSVAQHHALRTVLISKVSAA</sequence>
<feature type="compositionally biased region" description="Low complexity" evidence="1">
    <location>
        <begin position="46"/>
        <end position="64"/>
    </location>
</feature>
<accession>A0A812LQY9</accession>
<dbReference type="EMBL" id="CAJNDS010001057">
    <property type="protein sequence ID" value="CAE7245621.1"/>
    <property type="molecule type" value="Genomic_DNA"/>
</dbReference>
<name>A0A812LQY9_9DINO</name>
<gene>
    <name evidence="2" type="primary">ZNF470</name>
    <name evidence="2" type="ORF">SNAT2548_LOCUS11596</name>
</gene>
<dbReference type="AlphaFoldDB" id="A0A812LQY9"/>
<evidence type="ECO:0000313" key="3">
    <source>
        <dbReference type="Proteomes" id="UP000604046"/>
    </source>
</evidence>
<organism evidence="2 3">
    <name type="scientific">Symbiodinium natans</name>
    <dbReference type="NCBI Taxonomy" id="878477"/>
    <lineage>
        <taxon>Eukaryota</taxon>
        <taxon>Sar</taxon>
        <taxon>Alveolata</taxon>
        <taxon>Dinophyceae</taxon>
        <taxon>Suessiales</taxon>
        <taxon>Symbiodiniaceae</taxon>
        <taxon>Symbiodinium</taxon>
    </lineage>
</organism>
<comment type="caution">
    <text evidence="2">The sequence shown here is derived from an EMBL/GenBank/DDBJ whole genome shotgun (WGS) entry which is preliminary data.</text>
</comment>
<dbReference type="Proteomes" id="UP000604046">
    <property type="component" value="Unassembled WGS sequence"/>
</dbReference>
<feature type="region of interest" description="Disordered" evidence="1">
    <location>
        <begin position="46"/>
        <end position="69"/>
    </location>
</feature>
<protein>
    <submittedName>
        <fullName evidence="2">ZNF470 protein</fullName>
    </submittedName>
</protein>
<evidence type="ECO:0000256" key="1">
    <source>
        <dbReference type="SAM" id="MobiDB-lite"/>
    </source>
</evidence>
<dbReference type="OrthoDB" id="442842at2759"/>
<reference evidence="2" key="1">
    <citation type="submission" date="2021-02" db="EMBL/GenBank/DDBJ databases">
        <authorList>
            <person name="Dougan E. K."/>
            <person name="Rhodes N."/>
            <person name="Thang M."/>
            <person name="Chan C."/>
        </authorList>
    </citation>
    <scope>NUCLEOTIDE SEQUENCE</scope>
</reference>
<proteinExistence type="predicted"/>
<evidence type="ECO:0000313" key="2">
    <source>
        <dbReference type="EMBL" id="CAE7245621.1"/>
    </source>
</evidence>